<dbReference type="AlphaFoldDB" id="A0A150SJA6"/>
<dbReference type="Proteomes" id="UP000075635">
    <property type="component" value="Unassembled WGS sequence"/>
</dbReference>
<dbReference type="EMBL" id="JEMB01000910">
    <property type="protein sequence ID" value="KYF92536.1"/>
    <property type="molecule type" value="Genomic_DNA"/>
</dbReference>
<name>A0A150SJA6_SORCE</name>
<reference evidence="1 2" key="1">
    <citation type="submission" date="2014-02" db="EMBL/GenBank/DDBJ databases">
        <title>The small core and large imbalanced accessory genome model reveals a collaborative survival strategy of Sorangium cellulosum strains in nature.</title>
        <authorList>
            <person name="Han K."/>
            <person name="Peng R."/>
            <person name="Blom J."/>
            <person name="Li Y.-Z."/>
        </authorList>
    </citation>
    <scope>NUCLEOTIDE SEQUENCE [LARGE SCALE GENOMIC DNA]</scope>
    <source>
        <strain evidence="1 2">So0011-07</strain>
    </source>
</reference>
<gene>
    <name evidence="1" type="ORF">BE17_26180</name>
</gene>
<evidence type="ECO:0000313" key="1">
    <source>
        <dbReference type="EMBL" id="KYF92536.1"/>
    </source>
</evidence>
<sequence>MRKFHLDLLGLKLVPNAKVIFGSFKRRRTLEPVEWHVAQGDEETFANAVENLERAGAVPVPIVEV</sequence>
<evidence type="ECO:0000313" key="2">
    <source>
        <dbReference type="Proteomes" id="UP000075635"/>
    </source>
</evidence>
<organism evidence="1 2">
    <name type="scientific">Sorangium cellulosum</name>
    <name type="common">Polyangium cellulosum</name>
    <dbReference type="NCBI Taxonomy" id="56"/>
    <lineage>
        <taxon>Bacteria</taxon>
        <taxon>Pseudomonadati</taxon>
        <taxon>Myxococcota</taxon>
        <taxon>Polyangia</taxon>
        <taxon>Polyangiales</taxon>
        <taxon>Polyangiaceae</taxon>
        <taxon>Sorangium</taxon>
    </lineage>
</organism>
<comment type="caution">
    <text evidence="1">The sequence shown here is derived from an EMBL/GenBank/DDBJ whole genome shotgun (WGS) entry which is preliminary data.</text>
</comment>
<protein>
    <submittedName>
        <fullName evidence="1">Uncharacterized protein</fullName>
    </submittedName>
</protein>
<proteinExistence type="predicted"/>
<accession>A0A150SJA6</accession>